<proteinExistence type="predicted"/>
<keyword evidence="2" id="KW-1185">Reference proteome</keyword>
<dbReference type="Proteomes" id="UP000075243">
    <property type="component" value="Unassembled WGS sequence"/>
</dbReference>
<gene>
    <name evidence="1" type="ORF">KK1_029366</name>
</gene>
<protein>
    <submittedName>
        <fullName evidence="1">Uncharacterized protein</fullName>
    </submittedName>
</protein>
<dbReference type="Gramene" id="C.cajan_28815.t">
    <property type="protein sequence ID" value="C.cajan_28815.t"/>
    <property type="gene ID" value="C.cajan_28815"/>
</dbReference>
<accession>A0A151S2H8</accession>
<dbReference type="EMBL" id="KQ483487">
    <property type="protein sequence ID" value="KYP48964.1"/>
    <property type="molecule type" value="Genomic_DNA"/>
</dbReference>
<evidence type="ECO:0000313" key="1">
    <source>
        <dbReference type="EMBL" id="KYP48964.1"/>
    </source>
</evidence>
<dbReference type="AlphaFoldDB" id="A0A151S2H8"/>
<organism evidence="1 2">
    <name type="scientific">Cajanus cajan</name>
    <name type="common">Pigeon pea</name>
    <name type="synonym">Cajanus indicus</name>
    <dbReference type="NCBI Taxonomy" id="3821"/>
    <lineage>
        <taxon>Eukaryota</taxon>
        <taxon>Viridiplantae</taxon>
        <taxon>Streptophyta</taxon>
        <taxon>Embryophyta</taxon>
        <taxon>Tracheophyta</taxon>
        <taxon>Spermatophyta</taxon>
        <taxon>Magnoliopsida</taxon>
        <taxon>eudicotyledons</taxon>
        <taxon>Gunneridae</taxon>
        <taxon>Pentapetalae</taxon>
        <taxon>rosids</taxon>
        <taxon>fabids</taxon>
        <taxon>Fabales</taxon>
        <taxon>Fabaceae</taxon>
        <taxon>Papilionoideae</taxon>
        <taxon>50 kb inversion clade</taxon>
        <taxon>NPAAA clade</taxon>
        <taxon>indigoferoid/millettioid clade</taxon>
        <taxon>Phaseoleae</taxon>
        <taxon>Cajanus</taxon>
    </lineage>
</organism>
<reference evidence="1" key="1">
    <citation type="journal article" date="2012" name="Nat. Biotechnol.">
        <title>Draft genome sequence of pigeonpea (Cajanus cajan), an orphan legume crop of resource-poor farmers.</title>
        <authorList>
            <person name="Varshney R.K."/>
            <person name="Chen W."/>
            <person name="Li Y."/>
            <person name="Bharti A.K."/>
            <person name="Saxena R.K."/>
            <person name="Schlueter J.A."/>
            <person name="Donoghue M.T."/>
            <person name="Azam S."/>
            <person name="Fan G."/>
            <person name="Whaley A.M."/>
            <person name="Farmer A.D."/>
            <person name="Sheridan J."/>
            <person name="Iwata A."/>
            <person name="Tuteja R."/>
            <person name="Penmetsa R.V."/>
            <person name="Wu W."/>
            <person name="Upadhyaya H.D."/>
            <person name="Yang S.P."/>
            <person name="Shah T."/>
            <person name="Saxena K.B."/>
            <person name="Michael T."/>
            <person name="McCombie W.R."/>
            <person name="Yang B."/>
            <person name="Zhang G."/>
            <person name="Yang H."/>
            <person name="Wang J."/>
            <person name="Spillane C."/>
            <person name="Cook D.R."/>
            <person name="May G.D."/>
            <person name="Xu X."/>
            <person name="Jackson S.A."/>
        </authorList>
    </citation>
    <scope>NUCLEOTIDE SEQUENCE [LARGE SCALE GENOMIC DNA]</scope>
</reference>
<evidence type="ECO:0000313" key="2">
    <source>
        <dbReference type="Proteomes" id="UP000075243"/>
    </source>
</evidence>
<name>A0A151S2H8_CAJCA</name>
<sequence length="133" mass="15202">MRWYRRKGKLHIDPDEVKESVLGDVVECLAYLTSPPGREEFSLEAVTEQTNRLLSISDDYLARVVEPAEEAPPPSESYEMGTFNVPPYFREAAGLSRRRMPVEAMEQTYPVVPDRPEGMYYVPSQDLIYPSLS</sequence>